<keyword evidence="2" id="KW-0539">Nucleus</keyword>
<dbReference type="SUPFAM" id="SSF54160">
    <property type="entry name" value="Chromo domain-like"/>
    <property type="match status" value="2"/>
</dbReference>
<comment type="caution">
    <text evidence="5">The sequence shown here is derived from an EMBL/GenBank/DDBJ whole genome shotgun (WGS) entry which is preliminary data.</text>
</comment>
<name>A0AAD5QU87_PARTN</name>
<organism evidence="5 6">
    <name type="scientific">Parelaphostrongylus tenuis</name>
    <name type="common">Meningeal worm</name>
    <dbReference type="NCBI Taxonomy" id="148309"/>
    <lineage>
        <taxon>Eukaryota</taxon>
        <taxon>Metazoa</taxon>
        <taxon>Ecdysozoa</taxon>
        <taxon>Nematoda</taxon>
        <taxon>Chromadorea</taxon>
        <taxon>Rhabditida</taxon>
        <taxon>Rhabditina</taxon>
        <taxon>Rhabditomorpha</taxon>
        <taxon>Strongyloidea</taxon>
        <taxon>Metastrongylidae</taxon>
        <taxon>Parelaphostrongylus</taxon>
    </lineage>
</organism>
<accession>A0AAD5QU87</accession>
<feature type="compositionally biased region" description="Basic and acidic residues" evidence="3">
    <location>
        <begin position="151"/>
        <end position="164"/>
    </location>
</feature>
<feature type="region of interest" description="Disordered" evidence="3">
    <location>
        <begin position="1"/>
        <end position="62"/>
    </location>
</feature>
<dbReference type="CDD" id="cd00024">
    <property type="entry name" value="CD_CSD"/>
    <property type="match status" value="1"/>
</dbReference>
<feature type="region of interest" description="Disordered" evidence="3">
    <location>
        <begin position="128"/>
        <end position="309"/>
    </location>
</feature>
<dbReference type="InterPro" id="IPR016197">
    <property type="entry name" value="Chromo-like_dom_sf"/>
</dbReference>
<dbReference type="Gene3D" id="2.40.50.40">
    <property type="match status" value="2"/>
</dbReference>
<dbReference type="Pfam" id="PF00385">
    <property type="entry name" value="Chromo"/>
    <property type="match status" value="2"/>
</dbReference>
<comment type="subcellular location">
    <subcellularLocation>
        <location evidence="1">Nucleus</location>
    </subcellularLocation>
</comment>
<feature type="compositionally biased region" description="Basic and acidic residues" evidence="3">
    <location>
        <begin position="203"/>
        <end position="222"/>
    </location>
</feature>
<dbReference type="InterPro" id="IPR051219">
    <property type="entry name" value="Heterochromatin_chromo-domain"/>
</dbReference>
<feature type="domain" description="Chromo" evidence="4">
    <location>
        <begin position="64"/>
        <end position="123"/>
    </location>
</feature>
<feature type="compositionally biased region" description="Basic and acidic residues" evidence="3">
    <location>
        <begin position="280"/>
        <end position="295"/>
    </location>
</feature>
<feature type="compositionally biased region" description="Low complexity" evidence="3">
    <location>
        <begin position="296"/>
        <end position="309"/>
    </location>
</feature>
<reference evidence="5" key="1">
    <citation type="submission" date="2021-06" db="EMBL/GenBank/DDBJ databases">
        <title>Parelaphostrongylus tenuis whole genome reference sequence.</title>
        <authorList>
            <person name="Garwood T.J."/>
            <person name="Larsen P.A."/>
            <person name="Fountain-Jones N.M."/>
            <person name="Garbe J.R."/>
            <person name="Macchietto M.G."/>
            <person name="Kania S.A."/>
            <person name="Gerhold R.W."/>
            <person name="Richards J.E."/>
            <person name="Wolf T.M."/>
        </authorList>
    </citation>
    <scope>NUCLEOTIDE SEQUENCE</scope>
    <source>
        <strain evidence="5">MNPRO001-30</strain>
        <tissue evidence="5">Meninges</tissue>
    </source>
</reference>
<keyword evidence="6" id="KW-1185">Reference proteome</keyword>
<sequence>MSQPKSIAVERFEEQQDSESPSNTESERDENSADVPQTAKLDNDQSGSSDEEPPAGENLSEEIYEVEKIVDRRDAGEGLFYLVRWKGFGEADDTWEPAENLSHATKAISEYETSRKVSSKRVRWKGFGEADDTWEPAENLSHATKAISEYETSRKVSSKREMKPAPKTPKLNSRKESVKRQTAPKSVSKRGRPRKASSDISDLESKNSDRDKDNDSDYEKLSKFKKSTLPASYRKRAMTKAALKSHSPSTVKSLESMCFKPPSETTSAANELRQSWLYESDSKNDSGSDREHEKTIGTAETYTTGTKDS</sequence>
<dbReference type="Proteomes" id="UP001196413">
    <property type="component" value="Unassembled WGS sequence"/>
</dbReference>
<dbReference type="PROSITE" id="PS00598">
    <property type="entry name" value="CHROMO_1"/>
    <property type="match status" value="1"/>
</dbReference>
<dbReference type="InterPro" id="IPR023780">
    <property type="entry name" value="Chromo_domain"/>
</dbReference>
<feature type="compositionally biased region" description="Polar residues" evidence="3">
    <location>
        <begin position="263"/>
        <end position="273"/>
    </location>
</feature>
<gene>
    <name evidence="5" type="primary">CEC-3_1</name>
    <name evidence="5" type="ORF">KIN20_025197</name>
</gene>
<dbReference type="InterPro" id="IPR000953">
    <property type="entry name" value="Chromo/chromo_shadow_dom"/>
</dbReference>
<dbReference type="InterPro" id="IPR023779">
    <property type="entry name" value="Chromodomain_CS"/>
</dbReference>
<dbReference type="AlphaFoldDB" id="A0AAD5QU87"/>
<evidence type="ECO:0000259" key="4">
    <source>
        <dbReference type="PROSITE" id="PS50013"/>
    </source>
</evidence>
<dbReference type="EMBL" id="JAHQIW010005124">
    <property type="protein sequence ID" value="KAJ1364993.1"/>
    <property type="molecule type" value="Genomic_DNA"/>
</dbReference>
<evidence type="ECO:0000313" key="5">
    <source>
        <dbReference type="EMBL" id="KAJ1364993.1"/>
    </source>
</evidence>
<feature type="compositionally biased region" description="Acidic residues" evidence="3">
    <location>
        <begin position="49"/>
        <end position="62"/>
    </location>
</feature>
<dbReference type="SMART" id="SM00298">
    <property type="entry name" value="CHROMO"/>
    <property type="match status" value="2"/>
</dbReference>
<feature type="domain" description="Chromo" evidence="4">
    <location>
        <begin position="122"/>
        <end position="162"/>
    </location>
</feature>
<evidence type="ECO:0000313" key="6">
    <source>
        <dbReference type="Proteomes" id="UP001196413"/>
    </source>
</evidence>
<evidence type="ECO:0000256" key="3">
    <source>
        <dbReference type="SAM" id="MobiDB-lite"/>
    </source>
</evidence>
<dbReference type="PANTHER" id="PTHR22812">
    <property type="entry name" value="CHROMOBOX PROTEIN"/>
    <property type="match status" value="1"/>
</dbReference>
<dbReference type="PROSITE" id="PS50013">
    <property type="entry name" value="CHROMO_2"/>
    <property type="match status" value="2"/>
</dbReference>
<dbReference type="GO" id="GO:0005634">
    <property type="term" value="C:nucleus"/>
    <property type="evidence" value="ECO:0007669"/>
    <property type="project" value="UniProtKB-SubCell"/>
</dbReference>
<evidence type="ECO:0000256" key="2">
    <source>
        <dbReference type="ARBA" id="ARBA00023242"/>
    </source>
</evidence>
<proteinExistence type="predicted"/>
<evidence type="ECO:0000256" key="1">
    <source>
        <dbReference type="ARBA" id="ARBA00004123"/>
    </source>
</evidence>
<protein>
    <submittedName>
        <fullName evidence="5">Chromo domain-containing protein cec-3</fullName>
    </submittedName>
</protein>